<dbReference type="VEuPathDB" id="FungiDB:AMAG_06085"/>
<evidence type="ECO:0000313" key="8">
    <source>
        <dbReference type="Proteomes" id="UP000054350"/>
    </source>
</evidence>
<keyword evidence="8" id="KW-1185">Reference proteome</keyword>
<organism evidence="7 8">
    <name type="scientific">Allomyces macrogynus (strain ATCC 38327)</name>
    <name type="common">Allomyces javanicus var. macrogynus</name>
    <dbReference type="NCBI Taxonomy" id="578462"/>
    <lineage>
        <taxon>Eukaryota</taxon>
        <taxon>Fungi</taxon>
        <taxon>Fungi incertae sedis</taxon>
        <taxon>Blastocladiomycota</taxon>
        <taxon>Blastocladiomycetes</taxon>
        <taxon>Blastocladiales</taxon>
        <taxon>Blastocladiaceae</taxon>
        <taxon>Allomyces</taxon>
    </lineage>
</organism>
<dbReference type="Gene3D" id="1.10.472.10">
    <property type="entry name" value="Cyclin-like"/>
    <property type="match status" value="1"/>
</dbReference>
<dbReference type="GO" id="GO:0017025">
    <property type="term" value="F:TBP-class protein binding"/>
    <property type="evidence" value="ECO:0007669"/>
    <property type="project" value="InterPro"/>
</dbReference>
<reference evidence="8" key="2">
    <citation type="submission" date="2009-11" db="EMBL/GenBank/DDBJ databases">
        <title>The Genome Sequence of Allomyces macrogynus strain ATCC 38327.</title>
        <authorList>
            <consortium name="The Broad Institute Genome Sequencing Platform"/>
            <person name="Russ C."/>
            <person name="Cuomo C."/>
            <person name="Shea T."/>
            <person name="Young S.K."/>
            <person name="Zeng Q."/>
            <person name="Koehrsen M."/>
            <person name="Haas B."/>
            <person name="Borodovsky M."/>
            <person name="Guigo R."/>
            <person name="Alvarado L."/>
            <person name="Berlin A."/>
            <person name="Borenstein D."/>
            <person name="Chen Z."/>
            <person name="Engels R."/>
            <person name="Freedman E."/>
            <person name="Gellesch M."/>
            <person name="Goldberg J."/>
            <person name="Griggs A."/>
            <person name="Gujja S."/>
            <person name="Heiman D."/>
            <person name="Hepburn T."/>
            <person name="Howarth C."/>
            <person name="Jen D."/>
            <person name="Larson L."/>
            <person name="Lewis B."/>
            <person name="Mehta T."/>
            <person name="Park D."/>
            <person name="Pearson M."/>
            <person name="Roberts A."/>
            <person name="Saif S."/>
            <person name="Shenoy N."/>
            <person name="Sisk P."/>
            <person name="Stolte C."/>
            <person name="Sykes S."/>
            <person name="Walk T."/>
            <person name="White J."/>
            <person name="Yandava C."/>
            <person name="Burger G."/>
            <person name="Gray M.W."/>
            <person name="Holland P.W.H."/>
            <person name="King N."/>
            <person name="Lang F.B.F."/>
            <person name="Roger A.J."/>
            <person name="Ruiz-Trillo I."/>
            <person name="Lander E."/>
            <person name="Nusbaum C."/>
        </authorList>
    </citation>
    <scope>NUCLEOTIDE SEQUENCE [LARGE SCALE GENOMIC DNA]</scope>
    <source>
        <strain evidence="8">ATCC 38327</strain>
    </source>
</reference>
<protein>
    <recommendedName>
        <fullName evidence="4">General transcription factor TFIIB</fullName>
    </recommendedName>
</protein>
<dbReference type="eggNOG" id="KOG1597">
    <property type="taxonomic scope" value="Eukaryota"/>
</dbReference>
<dbReference type="PRINTS" id="PR00685">
    <property type="entry name" value="TIFACTORIIB"/>
</dbReference>
<dbReference type="InterPro" id="IPR013137">
    <property type="entry name" value="Znf_TFIIB"/>
</dbReference>
<evidence type="ECO:0000313" key="7">
    <source>
        <dbReference type="EMBL" id="KNE60722.1"/>
    </source>
</evidence>
<dbReference type="PANTHER" id="PTHR11618">
    <property type="entry name" value="TRANSCRIPTION INITIATION FACTOR IIB-RELATED"/>
    <property type="match status" value="1"/>
</dbReference>
<dbReference type="SUPFAM" id="SSF47954">
    <property type="entry name" value="Cyclin-like"/>
    <property type="match status" value="2"/>
</dbReference>
<keyword evidence="5" id="KW-0863">Zinc-finger</keyword>
<dbReference type="PROSITE" id="PS51134">
    <property type="entry name" value="ZF_TFIIB"/>
    <property type="match status" value="1"/>
</dbReference>
<evidence type="ECO:0000256" key="1">
    <source>
        <dbReference type="ARBA" id="ARBA00022737"/>
    </source>
</evidence>
<dbReference type="InterPro" id="IPR000812">
    <property type="entry name" value="TFIIB"/>
</dbReference>
<keyword evidence="2" id="KW-0805">Transcription regulation</keyword>
<dbReference type="AlphaFoldDB" id="A0A0L0SE59"/>
<dbReference type="GO" id="GO:0016251">
    <property type="term" value="F:RNA polymerase II general transcription initiation factor activity"/>
    <property type="evidence" value="ECO:0007669"/>
    <property type="project" value="TreeGrafter"/>
</dbReference>
<dbReference type="GO" id="GO:0008270">
    <property type="term" value="F:zinc ion binding"/>
    <property type="evidence" value="ECO:0007669"/>
    <property type="project" value="UniProtKB-KW"/>
</dbReference>
<dbReference type="Proteomes" id="UP000054350">
    <property type="component" value="Unassembled WGS sequence"/>
</dbReference>
<accession>A0A0L0SE59</accession>
<dbReference type="InterPro" id="IPR036915">
    <property type="entry name" value="Cyclin-like_sf"/>
</dbReference>
<evidence type="ECO:0000256" key="5">
    <source>
        <dbReference type="PROSITE-ProRule" id="PRU00469"/>
    </source>
</evidence>
<keyword evidence="5" id="KW-0862">Zinc</keyword>
<evidence type="ECO:0000256" key="3">
    <source>
        <dbReference type="ARBA" id="ARBA00023163"/>
    </source>
</evidence>
<dbReference type="GO" id="GO:0097550">
    <property type="term" value="C:transcription preinitiation complex"/>
    <property type="evidence" value="ECO:0007669"/>
    <property type="project" value="TreeGrafter"/>
</dbReference>
<keyword evidence="1" id="KW-0677">Repeat</keyword>
<keyword evidence="5" id="KW-0479">Metal-binding</keyword>
<dbReference type="OrthoDB" id="25790at2759"/>
<reference evidence="7 8" key="1">
    <citation type="submission" date="2009-11" db="EMBL/GenBank/DDBJ databases">
        <title>Annotation of Allomyces macrogynus ATCC 38327.</title>
        <authorList>
            <consortium name="The Broad Institute Genome Sequencing Platform"/>
            <person name="Russ C."/>
            <person name="Cuomo C."/>
            <person name="Burger G."/>
            <person name="Gray M.W."/>
            <person name="Holland P.W.H."/>
            <person name="King N."/>
            <person name="Lang F.B.F."/>
            <person name="Roger A.J."/>
            <person name="Ruiz-Trillo I."/>
            <person name="Young S.K."/>
            <person name="Zeng Q."/>
            <person name="Gargeya S."/>
            <person name="Fitzgerald M."/>
            <person name="Haas B."/>
            <person name="Abouelleil A."/>
            <person name="Alvarado L."/>
            <person name="Arachchi H.M."/>
            <person name="Berlin A."/>
            <person name="Chapman S.B."/>
            <person name="Gearin G."/>
            <person name="Goldberg J."/>
            <person name="Griggs A."/>
            <person name="Gujja S."/>
            <person name="Hansen M."/>
            <person name="Heiman D."/>
            <person name="Howarth C."/>
            <person name="Larimer J."/>
            <person name="Lui A."/>
            <person name="MacDonald P.J.P."/>
            <person name="McCowen C."/>
            <person name="Montmayeur A."/>
            <person name="Murphy C."/>
            <person name="Neiman D."/>
            <person name="Pearson M."/>
            <person name="Priest M."/>
            <person name="Roberts A."/>
            <person name="Saif S."/>
            <person name="Shea T."/>
            <person name="Sisk P."/>
            <person name="Stolte C."/>
            <person name="Sykes S."/>
            <person name="Wortman J."/>
            <person name="Nusbaum C."/>
            <person name="Birren B."/>
        </authorList>
    </citation>
    <scope>NUCLEOTIDE SEQUENCE [LARGE SCALE GENOMIC DNA]</scope>
    <source>
        <strain evidence="7 8">ATCC 38327</strain>
    </source>
</reference>
<evidence type="ECO:0000256" key="2">
    <source>
        <dbReference type="ARBA" id="ARBA00023015"/>
    </source>
</evidence>
<sequence>MNASFYRTAQQGSTPDLLPAVANGANAHAVAAKYRQVTAKQQIDLNVTLICTYCRDPVPNLVEDFKQGDLICGDCGTVFKGRIIDTRSEWRTFADEGGDDPSRVGAAENPLLGAKLGFETSIGGGKFAPDHRELARAHAKTSLARSEKVVLDGFRAIMAMGERMGLNRKIIDASKQYFVLIDRAQPIKKVDETVAVAVLLGCRKCRADRSLQEIAALIKKSKHELGKVLLQAKKALQGMPHDDSSSLTPMVSPAPADTNTAAVNAGTLSRRYCNALGLSMPVSNAVVAVCDRAYTITEISSRNPKTIAGAAIYLVTHLHGQPVEMTAVASMVKMTVGTVRQAYRIMRTNLDTMLPDELRTMSTAMLPTS</sequence>
<gene>
    <name evidence="7" type="ORF">AMAG_06085</name>
</gene>
<feature type="domain" description="TFIIB-type" evidence="6">
    <location>
        <begin position="47"/>
        <end position="80"/>
    </location>
</feature>
<dbReference type="STRING" id="578462.A0A0L0SE59"/>
<dbReference type="OMA" id="RMWQRRM"/>
<dbReference type="EMBL" id="GG745336">
    <property type="protein sequence ID" value="KNE60722.1"/>
    <property type="molecule type" value="Genomic_DNA"/>
</dbReference>
<dbReference type="Gene3D" id="1.10.472.170">
    <property type="match status" value="1"/>
</dbReference>
<dbReference type="GO" id="GO:0006367">
    <property type="term" value="P:transcription initiation at RNA polymerase II promoter"/>
    <property type="evidence" value="ECO:0007669"/>
    <property type="project" value="TreeGrafter"/>
</dbReference>
<dbReference type="Pfam" id="PF00382">
    <property type="entry name" value="TFIIB"/>
    <property type="match status" value="2"/>
</dbReference>
<name>A0A0L0SE59_ALLM3</name>
<dbReference type="PANTHER" id="PTHR11618:SF13">
    <property type="entry name" value="TRANSCRIPTION INITIATION FACTOR IIB"/>
    <property type="match status" value="1"/>
</dbReference>
<evidence type="ECO:0000259" key="6">
    <source>
        <dbReference type="PROSITE" id="PS51134"/>
    </source>
</evidence>
<dbReference type="GO" id="GO:0005634">
    <property type="term" value="C:nucleus"/>
    <property type="evidence" value="ECO:0007669"/>
    <property type="project" value="TreeGrafter"/>
</dbReference>
<dbReference type="Pfam" id="PF08271">
    <property type="entry name" value="Zn_Ribbon_TF"/>
    <property type="match status" value="1"/>
</dbReference>
<dbReference type="SUPFAM" id="SSF57783">
    <property type="entry name" value="Zinc beta-ribbon"/>
    <property type="match status" value="1"/>
</dbReference>
<keyword evidence="3" id="KW-0804">Transcription</keyword>
<evidence type="ECO:0000256" key="4">
    <source>
        <dbReference type="ARBA" id="ARBA00031706"/>
    </source>
</evidence>
<proteinExistence type="predicted"/>
<dbReference type="GO" id="GO:0070897">
    <property type="term" value="P:transcription preinitiation complex assembly"/>
    <property type="evidence" value="ECO:0007669"/>
    <property type="project" value="InterPro"/>
</dbReference>
<dbReference type="InterPro" id="IPR013150">
    <property type="entry name" value="TFIIB_cyclin"/>
</dbReference>